<dbReference type="EnsemblMetazoa" id="MESCA009854-RA">
    <property type="protein sequence ID" value="MESCA009854-PA"/>
    <property type="gene ID" value="MESCA009854"/>
</dbReference>
<sequence>MELLFPVASSNHDWLSSLKGFSSLKGKKYSLKLHDSGYPWRNFLRIWNFSETPTAAFKQLQVSWLFSFGLDSYVWMVYQNGSMLDIAHPYLKCHTPDENR</sequence>
<reference evidence="2" key="1">
    <citation type="submission" date="2013-02" db="EMBL/GenBank/DDBJ databases">
        <authorList>
            <person name="Hughes D."/>
        </authorList>
    </citation>
    <scope>NUCLEOTIDE SEQUENCE</scope>
    <source>
        <strain>Durham</strain>
        <strain evidence="2">NC isolate 2 -- Noor lab</strain>
    </source>
</reference>
<dbReference type="HOGENOM" id="CLU_2309175_0_0_1"/>
<dbReference type="Proteomes" id="UP000015102">
    <property type="component" value="Unassembled WGS sequence"/>
</dbReference>
<proteinExistence type="predicted"/>
<dbReference type="EMBL" id="CAQQ02381656">
    <property type="status" value="NOT_ANNOTATED_CDS"/>
    <property type="molecule type" value="Genomic_DNA"/>
</dbReference>
<reference evidence="1" key="2">
    <citation type="submission" date="2015-06" db="UniProtKB">
        <authorList>
            <consortium name="EnsemblMetazoa"/>
        </authorList>
    </citation>
    <scope>IDENTIFICATION</scope>
</reference>
<dbReference type="AlphaFoldDB" id="T1H104"/>
<evidence type="ECO:0000313" key="2">
    <source>
        <dbReference type="Proteomes" id="UP000015102"/>
    </source>
</evidence>
<evidence type="ECO:0000313" key="1">
    <source>
        <dbReference type="EnsemblMetazoa" id="MESCA009854-PA"/>
    </source>
</evidence>
<keyword evidence="2" id="KW-1185">Reference proteome</keyword>
<accession>T1H104</accession>
<name>T1H104_MEGSC</name>
<dbReference type="EMBL" id="CAQQ02381657">
    <property type="status" value="NOT_ANNOTATED_CDS"/>
    <property type="molecule type" value="Genomic_DNA"/>
</dbReference>
<protein>
    <submittedName>
        <fullName evidence="1">Uncharacterized protein</fullName>
    </submittedName>
</protein>
<organism evidence="1 2">
    <name type="scientific">Megaselia scalaris</name>
    <name type="common">Humpbacked fly</name>
    <name type="synonym">Phora scalaris</name>
    <dbReference type="NCBI Taxonomy" id="36166"/>
    <lineage>
        <taxon>Eukaryota</taxon>
        <taxon>Metazoa</taxon>
        <taxon>Ecdysozoa</taxon>
        <taxon>Arthropoda</taxon>
        <taxon>Hexapoda</taxon>
        <taxon>Insecta</taxon>
        <taxon>Pterygota</taxon>
        <taxon>Neoptera</taxon>
        <taxon>Endopterygota</taxon>
        <taxon>Diptera</taxon>
        <taxon>Brachycera</taxon>
        <taxon>Muscomorpha</taxon>
        <taxon>Platypezoidea</taxon>
        <taxon>Phoridae</taxon>
        <taxon>Megaseliini</taxon>
        <taxon>Megaselia</taxon>
    </lineage>
</organism>